<protein>
    <recommendedName>
        <fullName evidence="2">beta-ketoacyl-[acyl-carrier-protein] synthase I</fullName>
        <ecNumber evidence="2">2.3.1.41</ecNumber>
    </recommendedName>
</protein>
<dbReference type="Pfam" id="PF00109">
    <property type="entry name" value="ketoacyl-synt"/>
    <property type="match status" value="1"/>
</dbReference>
<accession>A0A8X8D6Z1</accession>
<dbReference type="InterPro" id="IPR014031">
    <property type="entry name" value="Ketoacyl_synth_C"/>
</dbReference>
<dbReference type="InterPro" id="IPR000794">
    <property type="entry name" value="Beta-ketoacyl_synthase"/>
</dbReference>
<dbReference type="OrthoDB" id="5334845at2759"/>
<dbReference type="EMBL" id="JAAWWB010000006">
    <property type="protein sequence ID" value="KAG6780579.1"/>
    <property type="molecule type" value="Genomic_DNA"/>
</dbReference>
<dbReference type="PANTHER" id="PTHR11712">
    <property type="entry name" value="POLYKETIDE SYNTHASE-RELATED"/>
    <property type="match status" value="1"/>
</dbReference>
<dbReference type="GO" id="GO:0004315">
    <property type="term" value="F:3-oxoacyl-[acyl-carrier-protein] synthase activity"/>
    <property type="evidence" value="ECO:0007669"/>
    <property type="project" value="UniProtKB-EC"/>
</dbReference>
<dbReference type="Proteomes" id="UP000886885">
    <property type="component" value="Chromosome 3D"/>
</dbReference>
<gene>
    <name evidence="7" type="ORF">POTOM_013443</name>
</gene>
<dbReference type="PANTHER" id="PTHR11712:SF332">
    <property type="entry name" value="3-OXOACYL-[ACYL-CARRIER-PROTEIN] SYNTHASE II, CHLOROPLASTIC"/>
    <property type="match status" value="1"/>
</dbReference>
<evidence type="ECO:0000256" key="5">
    <source>
        <dbReference type="SAM" id="MobiDB-lite"/>
    </source>
</evidence>
<feature type="domain" description="Ketosynthase family 3 (KS3)" evidence="6">
    <location>
        <begin position="1"/>
        <end position="259"/>
    </location>
</feature>
<dbReference type="InterPro" id="IPR014030">
    <property type="entry name" value="Ketoacyl_synth_N"/>
</dbReference>
<comment type="caution">
    <text evidence="7">The sequence shown here is derived from an EMBL/GenBank/DDBJ whole genome shotgun (WGS) entry which is preliminary data.</text>
</comment>
<evidence type="ECO:0000256" key="1">
    <source>
        <dbReference type="ARBA" id="ARBA00008467"/>
    </source>
</evidence>
<comment type="similarity">
    <text evidence="1 4">Belongs to the thiolase-like superfamily. Beta-ketoacyl-ACP synthases family.</text>
</comment>
<evidence type="ECO:0000313" key="8">
    <source>
        <dbReference type="Proteomes" id="UP000886885"/>
    </source>
</evidence>
<reference evidence="7" key="1">
    <citation type="journal article" date="2020" name="bioRxiv">
        <title>Hybrid origin of Populus tomentosa Carr. identified through genome sequencing and phylogenomic analysis.</title>
        <authorList>
            <person name="An X."/>
            <person name="Gao K."/>
            <person name="Chen Z."/>
            <person name="Li J."/>
            <person name="Yang X."/>
            <person name="Yang X."/>
            <person name="Zhou J."/>
            <person name="Guo T."/>
            <person name="Zhao T."/>
            <person name="Huang S."/>
            <person name="Miao D."/>
            <person name="Khan W.U."/>
            <person name="Rao P."/>
            <person name="Ye M."/>
            <person name="Lei B."/>
            <person name="Liao W."/>
            <person name="Wang J."/>
            <person name="Ji L."/>
            <person name="Li Y."/>
            <person name="Guo B."/>
            <person name="Mustafa N.S."/>
            <person name="Li S."/>
            <person name="Yun Q."/>
            <person name="Keller S.R."/>
            <person name="Mao J."/>
            <person name="Zhang R."/>
            <person name="Strauss S.H."/>
        </authorList>
    </citation>
    <scope>NUCLEOTIDE SEQUENCE</scope>
    <source>
        <strain evidence="7">GM15</strain>
        <tissue evidence="7">Leaf</tissue>
    </source>
</reference>
<dbReference type="GO" id="GO:0006633">
    <property type="term" value="P:fatty acid biosynthetic process"/>
    <property type="evidence" value="ECO:0007669"/>
    <property type="project" value="TreeGrafter"/>
</dbReference>
<evidence type="ECO:0000256" key="2">
    <source>
        <dbReference type="ARBA" id="ARBA00013191"/>
    </source>
</evidence>
<dbReference type="GO" id="GO:0005739">
    <property type="term" value="C:mitochondrion"/>
    <property type="evidence" value="ECO:0007669"/>
    <property type="project" value="TreeGrafter"/>
</dbReference>
<keyword evidence="8" id="KW-1185">Reference proteome</keyword>
<name>A0A8X8D6Z1_POPTO</name>
<dbReference type="InterPro" id="IPR020841">
    <property type="entry name" value="PKS_Beta-ketoAc_synthase_dom"/>
</dbReference>
<dbReference type="Pfam" id="PF02801">
    <property type="entry name" value="Ketoacyl-synt_C"/>
    <property type="match status" value="1"/>
</dbReference>
<keyword evidence="3 4" id="KW-0808">Transferase</keyword>
<evidence type="ECO:0000256" key="4">
    <source>
        <dbReference type="RuleBase" id="RU003694"/>
    </source>
</evidence>
<organism evidence="7 8">
    <name type="scientific">Populus tomentosa</name>
    <name type="common">Chinese white poplar</name>
    <dbReference type="NCBI Taxonomy" id="118781"/>
    <lineage>
        <taxon>Eukaryota</taxon>
        <taxon>Viridiplantae</taxon>
        <taxon>Streptophyta</taxon>
        <taxon>Embryophyta</taxon>
        <taxon>Tracheophyta</taxon>
        <taxon>Spermatophyta</taxon>
        <taxon>Magnoliopsida</taxon>
        <taxon>eudicotyledons</taxon>
        <taxon>Gunneridae</taxon>
        <taxon>Pentapetalae</taxon>
        <taxon>rosids</taxon>
        <taxon>fabids</taxon>
        <taxon>Malpighiales</taxon>
        <taxon>Salicaceae</taxon>
        <taxon>Saliceae</taxon>
        <taxon>Populus</taxon>
    </lineage>
</organism>
<sequence>MAVQTESDEITKRRRPTKEQRRVAVTGMGSVTSIGHDLDVFYTNLPDGVSGISIIECFDCAEFLTFQGWMGPNYSVSSSCSFSNVCILNSANHIIRGETDLKLCGGSEAPIIPNLVNMCVNSIFSEKVHLLSVRVLSQVASSVIEQGRDGLVLVEGAGVLLLEELGHAKEHLLQITPYAEKNIYAEFPGGSCTCDAYRITEPHPDGKGIALCIEQALDRSGVDREDVNYISAHATSTPTGDLAEYQALVRCFGKNPEVK</sequence>
<dbReference type="PROSITE" id="PS52004">
    <property type="entry name" value="KS3_2"/>
    <property type="match status" value="1"/>
</dbReference>
<dbReference type="AlphaFoldDB" id="A0A8X8D6Z1"/>
<evidence type="ECO:0000259" key="6">
    <source>
        <dbReference type="PROSITE" id="PS52004"/>
    </source>
</evidence>
<proteinExistence type="inferred from homology"/>
<feature type="region of interest" description="Disordered" evidence="5">
    <location>
        <begin position="1"/>
        <end position="22"/>
    </location>
</feature>
<dbReference type="GO" id="GO:0009570">
    <property type="term" value="C:chloroplast stroma"/>
    <property type="evidence" value="ECO:0007669"/>
    <property type="project" value="TreeGrafter"/>
</dbReference>
<evidence type="ECO:0000256" key="3">
    <source>
        <dbReference type="ARBA" id="ARBA00022679"/>
    </source>
</evidence>
<dbReference type="EC" id="2.3.1.41" evidence="2"/>
<evidence type="ECO:0000313" key="7">
    <source>
        <dbReference type="EMBL" id="KAG6780579.1"/>
    </source>
</evidence>